<evidence type="ECO:0000256" key="9">
    <source>
        <dbReference type="ARBA" id="ARBA00056975"/>
    </source>
</evidence>
<evidence type="ECO:0000256" key="1">
    <source>
        <dbReference type="ARBA" id="ARBA00004319"/>
    </source>
</evidence>
<evidence type="ECO:0000256" key="5">
    <source>
        <dbReference type="ARBA" id="ARBA00022824"/>
    </source>
</evidence>
<keyword evidence="3 12" id="KW-0732">Signal</keyword>
<protein>
    <recommendedName>
        <fullName evidence="11">Reticulocalbin-3</fullName>
    </recommendedName>
</protein>
<evidence type="ECO:0000313" key="14">
    <source>
        <dbReference type="EMBL" id="ESN89992.1"/>
    </source>
</evidence>
<feature type="domain" description="EF-hand" evidence="13">
    <location>
        <begin position="64"/>
        <end position="99"/>
    </location>
</feature>
<comment type="function">
    <text evidence="9">Probable molecular chaperone assisting protein biosynthesis and transport in the endoplasmic reticulum. Required for the proper biosynthesis and transport of pulmonary surfactant-associated protein A/SP-A, pulmonary surfactant-associated protein D/SP-D and the lipid transporter ABCA3. By regulating both the proper expression and the degradation through the endoplasmic reticulum-associated protein degradation pathway of these proteins plays a crucial role in pulmonary surfactant homeostasis. Has an anti-fibrotic activity by negatively regulating the secretion of type I and type III collagens. This calcium-binding protein also transiently associates with immature PCSK6 and regulates its secretion.</text>
</comment>
<dbReference type="InterPro" id="IPR002048">
    <property type="entry name" value="EF_hand_dom"/>
</dbReference>
<dbReference type="PROSITE" id="PS00018">
    <property type="entry name" value="EF_HAND_1"/>
    <property type="match status" value="5"/>
</dbReference>
<keyword evidence="8" id="KW-0143">Chaperone</keyword>
<dbReference type="EMBL" id="AMQM01008456">
    <property type="status" value="NOT_ANNOTATED_CDS"/>
    <property type="molecule type" value="Genomic_DNA"/>
</dbReference>
<dbReference type="STRING" id="6412.T1FNU3"/>
<keyword evidence="4" id="KW-0677">Repeat</keyword>
<dbReference type="eggNOG" id="KOG4223">
    <property type="taxonomic scope" value="Eukaryota"/>
</dbReference>
<keyword evidence="7" id="KW-0325">Glycoprotein</keyword>
<proteinExistence type="predicted"/>
<reference evidence="16" key="1">
    <citation type="submission" date="2012-12" db="EMBL/GenBank/DDBJ databases">
        <authorList>
            <person name="Hellsten U."/>
            <person name="Grimwood J."/>
            <person name="Chapman J.A."/>
            <person name="Shapiro H."/>
            <person name="Aerts A."/>
            <person name="Otillar R.P."/>
            <person name="Terry A.Y."/>
            <person name="Boore J.L."/>
            <person name="Simakov O."/>
            <person name="Marletaz F."/>
            <person name="Cho S.-J."/>
            <person name="Edsinger-Gonzales E."/>
            <person name="Havlak P."/>
            <person name="Kuo D.-H."/>
            <person name="Larsson T."/>
            <person name="Lv J."/>
            <person name="Arendt D."/>
            <person name="Savage R."/>
            <person name="Osoegawa K."/>
            <person name="de Jong P."/>
            <person name="Lindberg D.R."/>
            <person name="Seaver E.C."/>
            <person name="Weisblat D.A."/>
            <person name="Putnam N.H."/>
            <person name="Grigoriev I.V."/>
            <person name="Rokhsar D.S."/>
        </authorList>
    </citation>
    <scope>NUCLEOTIDE SEQUENCE</scope>
</reference>
<dbReference type="Gene3D" id="1.10.238.10">
    <property type="entry name" value="EF-hand"/>
    <property type="match status" value="2"/>
</dbReference>
<evidence type="ECO:0000256" key="4">
    <source>
        <dbReference type="ARBA" id="ARBA00022737"/>
    </source>
</evidence>
<comment type="subunit">
    <text evidence="10">Interacts with PCSK6 (immature form including the propeptide); probably involved in the maturation and the secretion of PCSK6.</text>
</comment>
<evidence type="ECO:0000256" key="10">
    <source>
        <dbReference type="ARBA" id="ARBA00063143"/>
    </source>
</evidence>
<evidence type="ECO:0000256" key="3">
    <source>
        <dbReference type="ARBA" id="ARBA00022729"/>
    </source>
</evidence>
<feature type="signal peptide" evidence="12">
    <location>
        <begin position="1"/>
        <end position="17"/>
    </location>
</feature>
<dbReference type="GeneID" id="20210490"/>
<dbReference type="GO" id="GO:0005788">
    <property type="term" value="C:endoplasmic reticulum lumen"/>
    <property type="evidence" value="ECO:0007669"/>
    <property type="project" value="UniProtKB-SubCell"/>
</dbReference>
<organism evidence="15 16">
    <name type="scientific">Helobdella robusta</name>
    <name type="common">Californian leech</name>
    <dbReference type="NCBI Taxonomy" id="6412"/>
    <lineage>
        <taxon>Eukaryota</taxon>
        <taxon>Metazoa</taxon>
        <taxon>Spiralia</taxon>
        <taxon>Lophotrochozoa</taxon>
        <taxon>Annelida</taxon>
        <taxon>Clitellata</taxon>
        <taxon>Hirudinea</taxon>
        <taxon>Rhynchobdellida</taxon>
        <taxon>Glossiphoniidae</taxon>
        <taxon>Helobdella</taxon>
    </lineage>
</organism>
<reference evidence="14 16" key="2">
    <citation type="journal article" date="2013" name="Nature">
        <title>Insights into bilaterian evolution from three spiralian genomes.</title>
        <authorList>
            <person name="Simakov O."/>
            <person name="Marletaz F."/>
            <person name="Cho S.J."/>
            <person name="Edsinger-Gonzales E."/>
            <person name="Havlak P."/>
            <person name="Hellsten U."/>
            <person name="Kuo D.H."/>
            <person name="Larsson T."/>
            <person name="Lv J."/>
            <person name="Arendt D."/>
            <person name="Savage R."/>
            <person name="Osoegawa K."/>
            <person name="de Jong P."/>
            <person name="Grimwood J."/>
            <person name="Chapman J.A."/>
            <person name="Shapiro H."/>
            <person name="Aerts A."/>
            <person name="Otillar R.P."/>
            <person name="Terry A.Y."/>
            <person name="Boore J.L."/>
            <person name="Grigoriev I.V."/>
            <person name="Lindberg D.R."/>
            <person name="Seaver E.C."/>
            <person name="Weisblat D.A."/>
            <person name="Putnam N.H."/>
            <person name="Rokhsar D.S."/>
        </authorList>
    </citation>
    <scope>NUCLEOTIDE SEQUENCE</scope>
</reference>
<dbReference type="EMBL" id="KB097783">
    <property type="protein sequence ID" value="ESN89992.1"/>
    <property type="molecule type" value="Genomic_DNA"/>
</dbReference>
<keyword evidence="6" id="KW-0106">Calcium</keyword>
<dbReference type="InterPro" id="IPR011992">
    <property type="entry name" value="EF-hand-dom_pair"/>
</dbReference>
<comment type="subcellular location">
    <subcellularLocation>
        <location evidence="1">Endoplasmic reticulum lumen</location>
    </subcellularLocation>
</comment>
<dbReference type="GO" id="GO:0005509">
    <property type="term" value="F:calcium ion binding"/>
    <property type="evidence" value="ECO:0000318"/>
    <property type="project" value="GO_Central"/>
</dbReference>
<keyword evidence="16" id="KW-1185">Reference proteome</keyword>
<evidence type="ECO:0000256" key="6">
    <source>
        <dbReference type="ARBA" id="ARBA00022837"/>
    </source>
</evidence>
<dbReference type="OrthoDB" id="293868at2759"/>
<dbReference type="KEGG" id="hro:HELRODRAFT_186226"/>
<dbReference type="InParanoid" id="T1FNU3"/>
<dbReference type="EnsemblMetazoa" id="HelroT186226">
    <property type="protein sequence ID" value="HelroP186226"/>
    <property type="gene ID" value="HelroG186226"/>
</dbReference>
<name>T1FNU3_HELRO</name>
<evidence type="ECO:0000259" key="13">
    <source>
        <dbReference type="PROSITE" id="PS50222"/>
    </source>
</evidence>
<evidence type="ECO:0000256" key="2">
    <source>
        <dbReference type="ARBA" id="ARBA00022723"/>
    </source>
</evidence>
<dbReference type="GO" id="GO:0015031">
    <property type="term" value="P:protein transport"/>
    <property type="evidence" value="ECO:0007669"/>
    <property type="project" value="UniProtKB-ARBA"/>
</dbReference>
<evidence type="ECO:0000256" key="12">
    <source>
        <dbReference type="SAM" id="SignalP"/>
    </source>
</evidence>
<dbReference type="InterPro" id="IPR018247">
    <property type="entry name" value="EF_Hand_1_Ca_BS"/>
</dbReference>
<keyword evidence="2" id="KW-0479">Metal-binding</keyword>
<keyword evidence="5" id="KW-0256">Endoplasmic reticulum</keyword>
<dbReference type="FunFam" id="1.10.238.10:FF:000104">
    <property type="entry name" value="calumenin isoform X1"/>
    <property type="match status" value="1"/>
</dbReference>
<dbReference type="CDD" id="cd16226">
    <property type="entry name" value="EFh_CREC_Calumenin_like"/>
    <property type="match status" value="1"/>
</dbReference>
<feature type="domain" description="EF-hand" evidence="13">
    <location>
        <begin position="147"/>
        <end position="182"/>
    </location>
</feature>
<dbReference type="SUPFAM" id="SSF47473">
    <property type="entry name" value="EF-hand"/>
    <property type="match status" value="2"/>
</dbReference>
<evidence type="ECO:0000256" key="8">
    <source>
        <dbReference type="ARBA" id="ARBA00023186"/>
    </source>
</evidence>
<dbReference type="CTD" id="20210490"/>
<reference evidence="15" key="3">
    <citation type="submission" date="2015-06" db="UniProtKB">
        <authorList>
            <consortium name="EnsemblMetazoa"/>
        </authorList>
    </citation>
    <scope>IDENTIFICATION</scope>
</reference>
<dbReference type="RefSeq" id="XP_009031860.1">
    <property type="nucleotide sequence ID" value="XM_009033612.1"/>
</dbReference>
<dbReference type="Pfam" id="PF13499">
    <property type="entry name" value="EF-hand_7"/>
    <property type="match status" value="1"/>
</dbReference>
<dbReference type="OMA" id="FEADVDH"/>
<evidence type="ECO:0000256" key="7">
    <source>
        <dbReference type="ARBA" id="ARBA00023180"/>
    </source>
</evidence>
<dbReference type="HOGENOM" id="CLU_044718_0_1_1"/>
<sequence length="309" mass="36629">MMIIFIFLLVTSTLVRSSVIPQDVRSRVIDLQPPPLNEDRQEYDHEAFLGKDQVKHFDHLTPEESKKRLGIIFEKIDNDANGKLTEKELHDWIEYVQLRFIRKNVEEQWSTFKGGEHGTIRWGQYKEKVYGQLEDEEDERPNFRFGPQMKRDLRRWQQADRDKNGHLSIDEFTDFLHPEEANHMKELVVQETIEDIDKDNDGKISIEEYIKDLWSQDGQEPDWLAGEREVFREVRDKNKDGFLDNEEVKIWILPEQYDHIMAETKHLMFASDEDRDGVLSKEEVLLNFEVFVGSQATDFGDAIDNHDEF</sequence>
<evidence type="ECO:0000313" key="15">
    <source>
        <dbReference type="EnsemblMetazoa" id="HelroP186226"/>
    </source>
</evidence>
<feature type="chain" id="PRO_5010980840" description="Reticulocalbin-3" evidence="12">
    <location>
        <begin position="18"/>
        <end position="309"/>
    </location>
</feature>
<feature type="domain" description="EF-hand" evidence="13">
    <location>
        <begin position="184"/>
        <end position="219"/>
    </location>
</feature>
<dbReference type="PANTHER" id="PTHR10827">
    <property type="entry name" value="RETICULOCALBIN"/>
    <property type="match status" value="1"/>
</dbReference>
<accession>T1FNU3</accession>
<dbReference type="AlphaFoldDB" id="T1FNU3"/>
<dbReference type="PANTHER" id="PTHR10827:SF52">
    <property type="entry name" value="IP16409P"/>
    <property type="match status" value="1"/>
</dbReference>
<evidence type="ECO:0000256" key="11">
    <source>
        <dbReference type="ARBA" id="ARBA00072696"/>
    </source>
</evidence>
<dbReference type="GO" id="GO:0005783">
    <property type="term" value="C:endoplasmic reticulum"/>
    <property type="evidence" value="ECO:0000318"/>
    <property type="project" value="GO_Central"/>
</dbReference>
<dbReference type="FunCoup" id="T1FNU3">
    <property type="interactions" value="1267"/>
</dbReference>
<evidence type="ECO:0000313" key="16">
    <source>
        <dbReference type="Proteomes" id="UP000015101"/>
    </source>
</evidence>
<gene>
    <name evidence="15" type="primary">20210490</name>
    <name evidence="14" type="ORF">HELRODRAFT_186226</name>
</gene>
<dbReference type="SMART" id="SM00054">
    <property type="entry name" value="EFh"/>
    <property type="match status" value="5"/>
</dbReference>
<dbReference type="Proteomes" id="UP000015101">
    <property type="component" value="Unassembled WGS sequence"/>
</dbReference>
<dbReference type="PROSITE" id="PS50222">
    <property type="entry name" value="EF_HAND_2"/>
    <property type="match status" value="3"/>
</dbReference>